<organism evidence="1 2">
    <name type="scientific">Austropuccinia psidii MF-1</name>
    <dbReference type="NCBI Taxonomy" id="1389203"/>
    <lineage>
        <taxon>Eukaryota</taxon>
        <taxon>Fungi</taxon>
        <taxon>Dikarya</taxon>
        <taxon>Basidiomycota</taxon>
        <taxon>Pucciniomycotina</taxon>
        <taxon>Pucciniomycetes</taxon>
        <taxon>Pucciniales</taxon>
        <taxon>Sphaerophragmiaceae</taxon>
        <taxon>Austropuccinia</taxon>
    </lineage>
</organism>
<dbReference type="AlphaFoldDB" id="A0A9Q3ID80"/>
<accession>A0A9Q3ID80</accession>
<protein>
    <submittedName>
        <fullName evidence="1">Uncharacterized protein</fullName>
    </submittedName>
</protein>
<keyword evidence="2" id="KW-1185">Reference proteome</keyword>
<dbReference type="Proteomes" id="UP000765509">
    <property type="component" value="Unassembled WGS sequence"/>
</dbReference>
<sequence>MEYKYHEWYTHEFVKLLPAIQLAHSTSKHSTTERSPSIMEKGWCPLLSVDHLNRNFLAIHPTAKDLYYMCKRECDTEARFLAEEKEYNKQRYDKTHKEPEFSGNDQVLVSTLSFSNLKGPKKMRDSFLVPFTIIRLIGKDAVEVKLTEEFSRKPQCSQ</sequence>
<name>A0A9Q3ID80_9BASI</name>
<evidence type="ECO:0000313" key="2">
    <source>
        <dbReference type="Proteomes" id="UP000765509"/>
    </source>
</evidence>
<dbReference type="OrthoDB" id="4360000at2759"/>
<reference evidence="1" key="1">
    <citation type="submission" date="2021-03" db="EMBL/GenBank/DDBJ databases">
        <title>Draft genome sequence of rust myrtle Austropuccinia psidii MF-1, a brazilian biotype.</title>
        <authorList>
            <person name="Quecine M.C."/>
            <person name="Pachon D.M.R."/>
            <person name="Bonatelli M.L."/>
            <person name="Correr F.H."/>
            <person name="Franceschini L.M."/>
            <person name="Leite T.F."/>
            <person name="Margarido G.R.A."/>
            <person name="Almeida C.A."/>
            <person name="Ferrarezi J.A."/>
            <person name="Labate C.A."/>
        </authorList>
    </citation>
    <scope>NUCLEOTIDE SEQUENCE</scope>
    <source>
        <strain evidence="1">MF-1</strain>
    </source>
</reference>
<evidence type="ECO:0000313" key="1">
    <source>
        <dbReference type="EMBL" id="MBW0534474.1"/>
    </source>
</evidence>
<proteinExistence type="predicted"/>
<comment type="caution">
    <text evidence="1">The sequence shown here is derived from an EMBL/GenBank/DDBJ whole genome shotgun (WGS) entry which is preliminary data.</text>
</comment>
<dbReference type="EMBL" id="AVOT02039423">
    <property type="protein sequence ID" value="MBW0534474.1"/>
    <property type="molecule type" value="Genomic_DNA"/>
</dbReference>
<gene>
    <name evidence="1" type="ORF">O181_074189</name>
</gene>